<protein>
    <submittedName>
        <fullName evidence="1">Uncharacterized protein</fullName>
    </submittedName>
</protein>
<dbReference type="AlphaFoldDB" id="A0A6C0HZY8"/>
<name>A0A6C0HZY8_9ZZZZ</name>
<dbReference type="EMBL" id="MN740059">
    <property type="protein sequence ID" value="QHT86164.1"/>
    <property type="molecule type" value="Genomic_DNA"/>
</dbReference>
<reference evidence="1" key="1">
    <citation type="journal article" date="2020" name="Nature">
        <title>Giant virus diversity and host interactions through global metagenomics.</title>
        <authorList>
            <person name="Schulz F."/>
            <person name="Roux S."/>
            <person name="Paez-Espino D."/>
            <person name="Jungbluth S."/>
            <person name="Walsh D.A."/>
            <person name="Denef V.J."/>
            <person name="McMahon K.D."/>
            <person name="Konstantinidis K.T."/>
            <person name="Eloe-Fadrosh E.A."/>
            <person name="Kyrpides N.C."/>
            <person name="Woyke T."/>
        </authorList>
    </citation>
    <scope>NUCLEOTIDE SEQUENCE</scope>
    <source>
        <strain evidence="1">GVMAG-M-3300023184-184</strain>
    </source>
</reference>
<proteinExistence type="predicted"/>
<sequence>MNTIQSFIKTKFTKETIPFSLQEFSTESQILLQKILYYIQESKKSFLTTEINSNILTMTKEEFPKNPYFLSIPNKIREIILGSQKIGKEYHFKIGFRNFTIYIILPYSEELTKFQTNKMFLFMDQEISRIYEWLYVASQFANEMKCSPSIDIYLYWTDHKKEIPEGKSLLDLNEININTGFTIACPIKNNEICIFRYEEWYKVLIHETFHSFGLDFVYLDENLTEKAIYKLFPVKTKVQLYEAYNEVWAELLQIIFKCYRPIYNDKDVNYYTHKPKWIDGVKYIVFDTFMRDIKKYLDIEISFSRLQACKVLNYYGITYKELCGFNKSSTQYNETSGVFSYYIIKNIFLHFIPDFLNWCIENNKNSLQFKKSQSNVFRLVHFIKDHYVNERFTQSMESVEKWISKHQTNKMMRTLRFTITGNE</sequence>
<organism evidence="1">
    <name type="scientific">viral metagenome</name>
    <dbReference type="NCBI Taxonomy" id="1070528"/>
    <lineage>
        <taxon>unclassified sequences</taxon>
        <taxon>metagenomes</taxon>
        <taxon>organismal metagenomes</taxon>
    </lineage>
</organism>
<accession>A0A6C0HZY8</accession>
<evidence type="ECO:0000313" key="1">
    <source>
        <dbReference type="EMBL" id="QHT86164.1"/>
    </source>
</evidence>